<dbReference type="RefSeq" id="WP_288198857.1">
    <property type="nucleotide sequence ID" value="NZ_LT608334.1"/>
</dbReference>
<protein>
    <submittedName>
        <fullName evidence="1">Uncharacterized protein</fullName>
    </submittedName>
</protein>
<accession>A0A212LR45</accession>
<sequence length="110" mass="10944">MAYDDAASQAALTVAKSVLQDAVKAAGVVKAASQTVAAAVAAAEQMLPSKADKDLSNVEADAVAALVGKILFSATHDGEGAPATLALRPVAEGSTIYGMFLVVPTEPTSS</sequence>
<reference evidence="1" key="1">
    <citation type="submission" date="2016-08" db="EMBL/GenBank/DDBJ databases">
        <authorList>
            <person name="Seilhamer J.J."/>
        </authorList>
    </citation>
    <scope>NUCLEOTIDE SEQUENCE</scope>
    <source>
        <strain evidence="1">86</strain>
    </source>
</reference>
<evidence type="ECO:0000313" key="1">
    <source>
        <dbReference type="EMBL" id="SCM80003.1"/>
    </source>
</evidence>
<organism evidence="1">
    <name type="scientific">uncultured Pleomorphomonas sp</name>
    <dbReference type="NCBI Taxonomy" id="442121"/>
    <lineage>
        <taxon>Bacteria</taxon>
        <taxon>Pseudomonadati</taxon>
        <taxon>Pseudomonadota</taxon>
        <taxon>Alphaproteobacteria</taxon>
        <taxon>Hyphomicrobiales</taxon>
        <taxon>Pleomorphomonadaceae</taxon>
        <taxon>Pleomorphomonas</taxon>
        <taxon>environmental samples</taxon>
    </lineage>
</organism>
<proteinExistence type="predicted"/>
<name>A0A212LR45_9HYPH</name>
<gene>
    <name evidence="1" type="ORF">KL86PLE_90750</name>
</gene>
<dbReference type="AlphaFoldDB" id="A0A212LR45"/>
<dbReference type="EMBL" id="FMJD01000013">
    <property type="protein sequence ID" value="SCM80003.1"/>
    <property type="molecule type" value="Genomic_DNA"/>
</dbReference>